<organism evidence="1 2">
    <name type="scientific">Paeniroseomonas aquatica</name>
    <dbReference type="NCBI Taxonomy" id="373043"/>
    <lineage>
        <taxon>Bacteria</taxon>
        <taxon>Pseudomonadati</taxon>
        <taxon>Pseudomonadota</taxon>
        <taxon>Alphaproteobacteria</taxon>
        <taxon>Acetobacterales</taxon>
        <taxon>Acetobacteraceae</taxon>
        <taxon>Paeniroseomonas</taxon>
    </lineage>
</organism>
<sequence>MKKYFFTFGSLPNVLAPRTFNEKVNARKFFDHRRIFQTWVDKLAVRDWVAGVKPGYDQLLPVLHHVTSDPADIPFDQLPDRFVIKASHGSGWLRIVKDKATIDRKAIIAECRKWLALNYYDVNLEGAYKNIPPRILIEEFLDNGSGEAPEDYKLYVFHGRVEIIQVDVARFGQHRRKIYDRNWQEQQVELSVTTYAGTLPPPPQLARLIEVAETLAGDIDFVRADLYLVGDRIYFGEMTPSSGNGFNRFTPASFDAVMGAFWKLESPPRLLLNSLRRPRDKA</sequence>
<gene>
    <name evidence="1" type="ORF">QWZ14_09335</name>
</gene>
<dbReference type="Proteomes" id="UP001529369">
    <property type="component" value="Unassembled WGS sequence"/>
</dbReference>
<proteinExistence type="predicted"/>
<accession>A0ABT8A4B8</accession>
<dbReference type="EMBL" id="JAUFPN010000107">
    <property type="protein sequence ID" value="MDN3564565.1"/>
    <property type="molecule type" value="Genomic_DNA"/>
</dbReference>
<reference evidence="2" key="1">
    <citation type="journal article" date="2019" name="Int. J. Syst. Evol. Microbiol.">
        <title>The Global Catalogue of Microorganisms (GCM) 10K type strain sequencing project: providing services to taxonomists for standard genome sequencing and annotation.</title>
        <authorList>
            <consortium name="The Broad Institute Genomics Platform"/>
            <consortium name="The Broad Institute Genome Sequencing Center for Infectious Disease"/>
            <person name="Wu L."/>
            <person name="Ma J."/>
        </authorList>
    </citation>
    <scope>NUCLEOTIDE SEQUENCE [LARGE SCALE GENOMIC DNA]</scope>
    <source>
        <strain evidence="2">CECT 7131</strain>
    </source>
</reference>
<evidence type="ECO:0000313" key="2">
    <source>
        <dbReference type="Proteomes" id="UP001529369"/>
    </source>
</evidence>
<protein>
    <submittedName>
        <fullName evidence="1">ATP-grasp fold amidoligase family protein</fullName>
    </submittedName>
</protein>
<dbReference type="InterPro" id="IPR029465">
    <property type="entry name" value="ATPgrasp_TupA"/>
</dbReference>
<dbReference type="SUPFAM" id="SSF56059">
    <property type="entry name" value="Glutathione synthetase ATP-binding domain-like"/>
    <property type="match status" value="1"/>
</dbReference>
<name>A0ABT8A4B8_9PROT</name>
<dbReference type="RefSeq" id="WP_290316365.1">
    <property type="nucleotide sequence ID" value="NZ_JAUFPN010000107.1"/>
</dbReference>
<keyword evidence="2" id="KW-1185">Reference proteome</keyword>
<evidence type="ECO:0000313" key="1">
    <source>
        <dbReference type="EMBL" id="MDN3564565.1"/>
    </source>
</evidence>
<dbReference type="Pfam" id="PF14305">
    <property type="entry name" value="ATPgrasp_TupA"/>
    <property type="match status" value="1"/>
</dbReference>
<comment type="caution">
    <text evidence="1">The sequence shown here is derived from an EMBL/GenBank/DDBJ whole genome shotgun (WGS) entry which is preliminary data.</text>
</comment>